<dbReference type="Pfam" id="PF00026">
    <property type="entry name" value="Asp"/>
    <property type="match status" value="1"/>
</dbReference>
<comment type="similarity">
    <text evidence="1 4">Belongs to the peptidase A1 family.</text>
</comment>
<dbReference type="PRINTS" id="PR00792">
    <property type="entry name" value="PEPSIN"/>
</dbReference>
<dbReference type="GO" id="GO:0000324">
    <property type="term" value="C:fungal-type vacuole"/>
    <property type="evidence" value="ECO:0007669"/>
    <property type="project" value="TreeGrafter"/>
</dbReference>
<dbReference type="Proteomes" id="UP000078343">
    <property type="component" value="Unassembled WGS sequence"/>
</dbReference>
<keyword evidence="4" id="KW-0645">Protease</keyword>
<feature type="region of interest" description="Disordered" evidence="5">
    <location>
        <begin position="441"/>
        <end position="470"/>
    </location>
</feature>
<feature type="active site" evidence="3">
    <location>
        <position position="71"/>
    </location>
</feature>
<evidence type="ECO:0000313" key="8">
    <source>
        <dbReference type="EMBL" id="OAP62013.1"/>
    </source>
</evidence>
<dbReference type="Gene3D" id="2.40.70.10">
    <property type="entry name" value="Acid Proteases"/>
    <property type="match status" value="2"/>
</dbReference>
<dbReference type="RefSeq" id="XP_018695380.1">
    <property type="nucleotide sequence ID" value="XM_018835730.1"/>
</dbReference>
<accession>A0A178ZS52</accession>
<evidence type="ECO:0000256" key="3">
    <source>
        <dbReference type="PIRSR" id="PIRSR601461-1"/>
    </source>
</evidence>
<evidence type="ECO:0000256" key="1">
    <source>
        <dbReference type="ARBA" id="ARBA00007447"/>
    </source>
</evidence>
<dbReference type="GO" id="GO:0006508">
    <property type="term" value="P:proteolysis"/>
    <property type="evidence" value="ECO:0007669"/>
    <property type="project" value="UniProtKB-KW"/>
</dbReference>
<sequence>MGNPSALFLTLGLFQPLALALSSSSAQHLVLNRRSSAVTSNATAGLLATTFGTIFDVNVTIGGETFPLLVDTGSSDTYVMKKGYQCFDKANGTELPQTACLYGSATYSPSATYSQIPNEIFGVQYGAGIASGVLAQEEVTLAGITVKDAIIGVANSSTPMGDGVNCGLLGLAYPALTSGHPGNVTDNTTYFYNRLTYDPLLFTMHQQGLIDPYFSLALARTPQNATLGFGGYLSLGGLPPVPHSDEFTSVPVEIDNSVPVQVTSNERVRAYWTLTVSAIVYGPGKSTTSHTAPQPNNITTSSTHKNTTAFQAFIDSGNFFSYLPDTVVTSINSLFSPPAVFDATTGLWAVDCAANAPQFGLEIGNQTFFLDGRDLIYQTAPPSSGEAQCVSNILSSDFNGGTEGDITLNIIGAPFLKNVLTVFDFGANEIRLAKLQGEVTESESQAQSGSGGSGGNGASGSGTDDGTASASNAGLSAKTWNSCSFFALLTSIVGVGLCLF</sequence>
<dbReference type="InterPro" id="IPR021109">
    <property type="entry name" value="Peptidase_aspartic_dom_sf"/>
</dbReference>
<evidence type="ECO:0000256" key="6">
    <source>
        <dbReference type="SAM" id="SignalP"/>
    </source>
</evidence>
<proteinExistence type="inferred from homology"/>
<organism evidence="8 9">
    <name type="scientific">Fonsecaea erecta</name>
    <dbReference type="NCBI Taxonomy" id="1367422"/>
    <lineage>
        <taxon>Eukaryota</taxon>
        <taxon>Fungi</taxon>
        <taxon>Dikarya</taxon>
        <taxon>Ascomycota</taxon>
        <taxon>Pezizomycotina</taxon>
        <taxon>Eurotiomycetes</taxon>
        <taxon>Chaetothyriomycetidae</taxon>
        <taxon>Chaetothyriales</taxon>
        <taxon>Herpotrichiellaceae</taxon>
        <taxon>Fonsecaea</taxon>
    </lineage>
</organism>
<gene>
    <name evidence="8" type="ORF">AYL99_04216</name>
</gene>
<feature type="compositionally biased region" description="Low complexity" evidence="5">
    <location>
        <begin position="461"/>
        <end position="470"/>
    </location>
</feature>
<feature type="domain" description="Peptidase A1" evidence="7">
    <location>
        <begin position="55"/>
        <end position="433"/>
    </location>
</feature>
<dbReference type="OrthoDB" id="15189at2759"/>
<keyword evidence="4" id="KW-0378">Hydrolase</keyword>
<dbReference type="SUPFAM" id="SSF50630">
    <property type="entry name" value="Acid proteases"/>
    <property type="match status" value="1"/>
</dbReference>
<dbReference type="CDD" id="cd05471">
    <property type="entry name" value="pepsin_like"/>
    <property type="match status" value="1"/>
</dbReference>
<evidence type="ECO:0000313" key="9">
    <source>
        <dbReference type="Proteomes" id="UP000078343"/>
    </source>
</evidence>
<dbReference type="STRING" id="1367422.A0A178ZS52"/>
<dbReference type="InterPro" id="IPR033121">
    <property type="entry name" value="PEPTIDASE_A1"/>
</dbReference>
<evidence type="ECO:0000259" key="7">
    <source>
        <dbReference type="PROSITE" id="PS51767"/>
    </source>
</evidence>
<dbReference type="InterPro" id="IPR034164">
    <property type="entry name" value="Pepsin-like_dom"/>
</dbReference>
<feature type="chain" id="PRO_5008098694" description="Peptidase A1 domain-containing protein" evidence="6">
    <location>
        <begin position="21"/>
        <end position="500"/>
    </location>
</feature>
<feature type="signal peptide" evidence="6">
    <location>
        <begin position="1"/>
        <end position="20"/>
    </location>
</feature>
<keyword evidence="6" id="KW-0732">Signal</keyword>
<dbReference type="InterPro" id="IPR001969">
    <property type="entry name" value="Aspartic_peptidase_AS"/>
</dbReference>
<feature type="active site" evidence="3">
    <location>
        <position position="315"/>
    </location>
</feature>
<protein>
    <recommendedName>
        <fullName evidence="7">Peptidase A1 domain-containing protein</fullName>
    </recommendedName>
</protein>
<dbReference type="EMBL" id="LVYI01000003">
    <property type="protein sequence ID" value="OAP62013.1"/>
    <property type="molecule type" value="Genomic_DNA"/>
</dbReference>
<dbReference type="PANTHER" id="PTHR47966:SF47">
    <property type="entry name" value="ENDOPEPTIDASE, PUTATIVE (AFU_ORTHOLOGUE AFUA_3G01220)-RELATED"/>
    <property type="match status" value="1"/>
</dbReference>
<dbReference type="PROSITE" id="PS00141">
    <property type="entry name" value="ASP_PROTEASE"/>
    <property type="match status" value="1"/>
</dbReference>
<dbReference type="AlphaFoldDB" id="A0A178ZS52"/>
<keyword evidence="9" id="KW-1185">Reference proteome</keyword>
<dbReference type="GeneID" id="30008385"/>
<comment type="caution">
    <text evidence="8">The sequence shown here is derived from an EMBL/GenBank/DDBJ whole genome shotgun (WGS) entry which is preliminary data.</text>
</comment>
<evidence type="ECO:0000256" key="2">
    <source>
        <dbReference type="ARBA" id="ARBA00022750"/>
    </source>
</evidence>
<evidence type="ECO:0000256" key="5">
    <source>
        <dbReference type="SAM" id="MobiDB-lite"/>
    </source>
</evidence>
<reference evidence="8 9" key="1">
    <citation type="submission" date="2016-04" db="EMBL/GenBank/DDBJ databases">
        <title>Draft genome of Fonsecaea erecta CBS 125763.</title>
        <authorList>
            <person name="Weiss V.A."/>
            <person name="Vicente V.A."/>
            <person name="Raittz R.T."/>
            <person name="Moreno L.F."/>
            <person name="De Souza E.M."/>
            <person name="Pedrosa F.O."/>
            <person name="Steffens M.B."/>
            <person name="Faoro H."/>
            <person name="Tadra-Sfeir M.Z."/>
            <person name="Najafzadeh M.J."/>
            <person name="Felipe M.S."/>
            <person name="Teixeira M."/>
            <person name="Sun J."/>
            <person name="Xi L."/>
            <person name="Gomes R."/>
            <person name="De Azevedo C.M."/>
            <person name="Salgado C.G."/>
            <person name="Da Silva M.B."/>
            <person name="Nascimento M.F."/>
            <person name="Queiroz-Telles F."/>
            <person name="Attili D.S."/>
            <person name="Gorbushina A."/>
        </authorList>
    </citation>
    <scope>NUCLEOTIDE SEQUENCE [LARGE SCALE GENOMIC DNA]</scope>
    <source>
        <strain evidence="8 9">CBS 125763</strain>
    </source>
</reference>
<evidence type="ECO:0000256" key="4">
    <source>
        <dbReference type="RuleBase" id="RU000454"/>
    </source>
</evidence>
<dbReference type="PROSITE" id="PS51767">
    <property type="entry name" value="PEPTIDASE_A1"/>
    <property type="match status" value="1"/>
</dbReference>
<name>A0A178ZS52_9EURO</name>
<keyword evidence="2 4" id="KW-0064">Aspartyl protease</keyword>
<dbReference type="PANTHER" id="PTHR47966">
    <property type="entry name" value="BETA-SITE APP-CLEAVING ENZYME, ISOFORM A-RELATED"/>
    <property type="match status" value="1"/>
</dbReference>
<dbReference type="InterPro" id="IPR001461">
    <property type="entry name" value="Aspartic_peptidase_A1"/>
</dbReference>
<dbReference type="GO" id="GO:0004190">
    <property type="term" value="F:aspartic-type endopeptidase activity"/>
    <property type="evidence" value="ECO:0007669"/>
    <property type="project" value="UniProtKB-KW"/>
</dbReference>
<feature type="compositionally biased region" description="Gly residues" evidence="5">
    <location>
        <begin position="449"/>
        <end position="460"/>
    </location>
</feature>